<protein>
    <submittedName>
        <fullName evidence="1">Uncharacterized protein</fullName>
    </submittedName>
</protein>
<dbReference type="EMBL" id="FLQX01000134">
    <property type="protein sequence ID" value="SBT08326.1"/>
    <property type="molecule type" value="Genomic_DNA"/>
</dbReference>
<dbReference type="Proteomes" id="UP000199169">
    <property type="component" value="Unassembled WGS sequence"/>
</dbReference>
<organism evidence="1 2">
    <name type="scientific">Candidatus Accumulibacter aalborgensis</name>
    <dbReference type="NCBI Taxonomy" id="1860102"/>
    <lineage>
        <taxon>Bacteria</taxon>
        <taxon>Pseudomonadati</taxon>
        <taxon>Pseudomonadota</taxon>
        <taxon>Betaproteobacteria</taxon>
        <taxon>Candidatus Accumulibacter</taxon>
    </lineage>
</organism>
<gene>
    <name evidence="1" type="ORF">ACCAA_560025</name>
</gene>
<evidence type="ECO:0000313" key="1">
    <source>
        <dbReference type="EMBL" id="SBT08326.1"/>
    </source>
</evidence>
<keyword evidence="2" id="KW-1185">Reference proteome</keyword>
<evidence type="ECO:0000313" key="2">
    <source>
        <dbReference type="Proteomes" id="UP000199169"/>
    </source>
</evidence>
<sequence>MFTVNDTGRLVPPVVELNRQAFAAGRAAAEQAARAAADAA</sequence>
<dbReference type="RefSeq" id="WP_281193204.1">
    <property type="nucleotide sequence ID" value="NZ_FLQX01000134.1"/>
</dbReference>
<reference evidence="1 2" key="1">
    <citation type="submission" date="2016-06" db="EMBL/GenBank/DDBJ databases">
        <authorList>
            <person name="Kjaerup R.B."/>
            <person name="Dalgaard T.S."/>
            <person name="Juul-Madsen H.R."/>
        </authorList>
    </citation>
    <scope>NUCLEOTIDE SEQUENCE [LARGE SCALE GENOMIC DNA]</scope>
    <source>
        <strain evidence="1">3</strain>
    </source>
</reference>
<accession>A0A1A8XUB5</accession>
<name>A0A1A8XUB5_9PROT</name>
<dbReference type="STRING" id="1860102.ACCAA_560025"/>
<dbReference type="AlphaFoldDB" id="A0A1A8XUB5"/>
<proteinExistence type="predicted"/>